<dbReference type="SMART" id="SM00630">
    <property type="entry name" value="Sema"/>
    <property type="match status" value="1"/>
</dbReference>
<dbReference type="InterPro" id="IPR014756">
    <property type="entry name" value="Ig_E-set"/>
</dbReference>
<dbReference type="InterPro" id="IPR036352">
    <property type="entry name" value="Semap_dom_sf"/>
</dbReference>
<evidence type="ECO:0000259" key="12">
    <source>
        <dbReference type="PROSITE" id="PS51004"/>
    </source>
</evidence>
<comment type="caution">
    <text evidence="10">Lacks conserved residue(s) required for the propagation of feature annotation.</text>
</comment>
<evidence type="ECO:0000256" key="5">
    <source>
        <dbReference type="ARBA" id="ARBA00022902"/>
    </source>
</evidence>
<evidence type="ECO:0000256" key="4">
    <source>
        <dbReference type="ARBA" id="ARBA00022737"/>
    </source>
</evidence>
<sequence length="994" mass="108013">MVSGSAVDVREFQAPGGPVQNVLYFTTADNGDVLVVGGRNALYKLSTDNFSLEATYTTGPESDSLQCRPQPLDCSHSRTVMDNDNRVLLQMASYPLVLACGTTSQGLCAVHQPLRDLNISKPMDKMLVVNYVASKKSTAAFFGTSANSRTVLFVGSTYDGRPLKYHPYAVSARVLKKADSFSLRSADGMEMSFVDVVERLKKSYTIRYVHGFSHNGFAYFVTVQNKGASLELFETRLVRVCENDGSFLTYMEIPIQCPKDDGLRFTIATSASLGPSGSGAKVLAVAFGSPFGGRLDDNDPSLGSALCFFDMARVEKAFHETVVACNEGKDKAKLSRLFHDTRAQLKCARYTPTDDESVLCSPGVNNYVEGMLPLVGKATIKLNERLATSVTVMQQNNKTVIWVGDNQGFLYKYVLEGESSKMLFSKDLSNGEGISVEKSTAVDSNEKYAYFLLGDKVVRFPVGSCSIYSKCSQCMHSREDPLGCGWCAGQCAHRGECGSTKFEDSHCPIHLDSVSPAKGPSTGGTLLTFQGDNFGAPDRGPSSSIKITVGDHECSIFHWNFTLVQCKTPPGRHGSKVDIVISVDDTHWDDKKNYDISDTHTIPSGFEYEVATFTGLEPSFGPVAGGTNVTLYGDNLDIGSQQTVIIGAESVCHIIKVNRTFLECSTSAGPKDAVNQELVVALGIDSTDVPFLSADNLGSTFTYKPDPVIDGISPNTATFSGNSTIEVRGANLNSVARPVMVTRVTLRHKETEHIRKVCRPEPNGLKMHCPVASLAESTVIGAKQLDAYKLPIRAEIKFEMDGLHLPVGAGADDGHFDFVYRPAPRFDRFPEEGFEVSPNKPIVQITGDHFDVLTNNEHVFVRVDGIDNLCNVTSVSSSLIVCVLKTDALDENSPHSLDILYADTKYRVGAVKLVPDQPNINSGVIAGVVVALFLVALVAVGLFFYRQRNAKKAQQPEYFVDFDNRHIENGARGAGGNSKDAHFAAFHSEISAQR</sequence>
<evidence type="ECO:0000256" key="7">
    <source>
        <dbReference type="ARBA" id="ARBA00023136"/>
    </source>
</evidence>
<dbReference type="AlphaFoldDB" id="A0AAQ4FPA8"/>
<dbReference type="Pfam" id="PF01403">
    <property type="entry name" value="Sema"/>
    <property type="match status" value="1"/>
</dbReference>
<dbReference type="GO" id="GO:0002116">
    <property type="term" value="C:semaphorin receptor complex"/>
    <property type="evidence" value="ECO:0007669"/>
    <property type="project" value="TreeGrafter"/>
</dbReference>
<keyword evidence="5" id="KW-0524">Neurogenesis</keyword>
<dbReference type="Proteomes" id="UP001321473">
    <property type="component" value="Unassembled WGS sequence"/>
</dbReference>
<evidence type="ECO:0000256" key="11">
    <source>
        <dbReference type="SAM" id="Phobius"/>
    </source>
</evidence>
<evidence type="ECO:0000256" key="10">
    <source>
        <dbReference type="PROSITE-ProRule" id="PRU00352"/>
    </source>
</evidence>
<name>A0AAQ4FPA8_AMBAM</name>
<reference evidence="13 14" key="1">
    <citation type="journal article" date="2023" name="Arcadia Sci">
        <title>De novo assembly of a long-read Amblyomma americanum tick genome.</title>
        <authorList>
            <person name="Chou S."/>
            <person name="Poskanzer K.E."/>
            <person name="Rollins M."/>
            <person name="Thuy-Boun P.S."/>
        </authorList>
    </citation>
    <scope>NUCLEOTIDE SEQUENCE [LARGE SCALE GENOMIC DNA]</scope>
    <source>
        <strain evidence="13">F_SG_1</strain>
        <tissue evidence="13">Salivary glands</tissue>
    </source>
</reference>
<comment type="subcellular location">
    <subcellularLocation>
        <location evidence="1">Membrane</location>
        <topology evidence="1">Single-pass membrane protein</topology>
    </subcellularLocation>
</comment>
<dbReference type="Pfam" id="PF01833">
    <property type="entry name" value="TIG"/>
    <property type="match status" value="2"/>
</dbReference>
<accession>A0AAQ4FPA8</accession>
<feature type="transmembrane region" description="Helical" evidence="11">
    <location>
        <begin position="924"/>
        <end position="945"/>
    </location>
</feature>
<evidence type="ECO:0000256" key="2">
    <source>
        <dbReference type="ARBA" id="ARBA00022692"/>
    </source>
</evidence>
<feature type="domain" description="Sema" evidence="12">
    <location>
        <begin position="1"/>
        <end position="462"/>
    </location>
</feature>
<dbReference type="InterPro" id="IPR016201">
    <property type="entry name" value="PSI"/>
</dbReference>
<dbReference type="GO" id="GO:0030334">
    <property type="term" value="P:regulation of cell migration"/>
    <property type="evidence" value="ECO:0007669"/>
    <property type="project" value="TreeGrafter"/>
</dbReference>
<dbReference type="Gene3D" id="3.30.1680.10">
    <property type="entry name" value="ligand-binding face of the semaphorins, domain 2"/>
    <property type="match status" value="1"/>
</dbReference>
<keyword evidence="3" id="KW-0732">Signal</keyword>
<dbReference type="SMART" id="SM00423">
    <property type="entry name" value="PSI"/>
    <property type="match status" value="1"/>
</dbReference>
<dbReference type="PANTHER" id="PTHR22625">
    <property type="entry name" value="PLEXIN"/>
    <property type="match status" value="1"/>
</dbReference>
<keyword evidence="4" id="KW-0677">Repeat</keyword>
<evidence type="ECO:0000256" key="8">
    <source>
        <dbReference type="ARBA" id="ARBA00023157"/>
    </source>
</evidence>
<feature type="non-terminal residue" evidence="13">
    <location>
        <position position="994"/>
    </location>
</feature>
<evidence type="ECO:0000256" key="6">
    <source>
        <dbReference type="ARBA" id="ARBA00022989"/>
    </source>
</evidence>
<proteinExistence type="predicted"/>
<keyword evidence="8" id="KW-1015">Disulfide bond</keyword>
<dbReference type="Gene3D" id="2.130.10.10">
    <property type="entry name" value="YVTN repeat-like/Quinoprotein amine dehydrogenase"/>
    <property type="match status" value="1"/>
</dbReference>
<evidence type="ECO:0000256" key="9">
    <source>
        <dbReference type="ARBA" id="ARBA00023180"/>
    </source>
</evidence>
<dbReference type="EMBL" id="JARKHS020000170">
    <property type="protein sequence ID" value="KAK8789084.1"/>
    <property type="molecule type" value="Genomic_DNA"/>
</dbReference>
<evidence type="ECO:0000313" key="14">
    <source>
        <dbReference type="Proteomes" id="UP001321473"/>
    </source>
</evidence>
<gene>
    <name evidence="13" type="ORF">V5799_021137</name>
</gene>
<dbReference type="SUPFAM" id="SSF101912">
    <property type="entry name" value="Sema domain"/>
    <property type="match status" value="1"/>
</dbReference>
<dbReference type="InterPro" id="IPR031148">
    <property type="entry name" value="Plexin"/>
</dbReference>
<keyword evidence="14" id="KW-1185">Reference proteome</keyword>
<keyword evidence="7 11" id="KW-0472">Membrane</keyword>
<evidence type="ECO:0000256" key="3">
    <source>
        <dbReference type="ARBA" id="ARBA00022729"/>
    </source>
</evidence>
<evidence type="ECO:0000256" key="1">
    <source>
        <dbReference type="ARBA" id="ARBA00004167"/>
    </source>
</evidence>
<dbReference type="SMART" id="SM00429">
    <property type="entry name" value="IPT"/>
    <property type="match status" value="3"/>
</dbReference>
<comment type="caution">
    <text evidence="13">The sequence shown here is derived from an EMBL/GenBank/DDBJ whole genome shotgun (WGS) entry which is preliminary data.</text>
</comment>
<protein>
    <recommendedName>
        <fullName evidence="12">Sema domain-containing protein</fullName>
    </recommendedName>
</protein>
<dbReference type="Gene3D" id="2.60.40.10">
    <property type="entry name" value="Immunoglobulins"/>
    <property type="match status" value="2"/>
</dbReference>
<dbReference type="InterPro" id="IPR013783">
    <property type="entry name" value="Ig-like_fold"/>
</dbReference>
<dbReference type="InterPro" id="IPR002909">
    <property type="entry name" value="IPT_dom"/>
</dbReference>
<dbReference type="GO" id="GO:0007399">
    <property type="term" value="P:nervous system development"/>
    <property type="evidence" value="ECO:0007669"/>
    <property type="project" value="UniProtKB-KW"/>
</dbReference>
<keyword evidence="2 11" id="KW-0812">Transmembrane</keyword>
<organism evidence="13 14">
    <name type="scientific">Amblyomma americanum</name>
    <name type="common">Lone star tick</name>
    <dbReference type="NCBI Taxonomy" id="6943"/>
    <lineage>
        <taxon>Eukaryota</taxon>
        <taxon>Metazoa</taxon>
        <taxon>Ecdysozoa</taxon>
        <taxon>Arthropoda</taxon>
        <taxon>Chelicerata</taxon>
        <taxon>Arachnida</taxon>
        <taxon>Acari</taxon>
        <taxon>Parasitiformes</taxon>
        <taxon>Ixodida</taxon>
        <taxon>Ixodoidea</taxon>
        <taxon>Ixodidae</taxon>
        <taxon>Amblyomminae</taxon>
        <taxon>Amblyomma</taxon>
    </lineage>
</organism>
<dbReference type="SUPFAM" id="SSF103575">
    <property type="entry name" value="Plexin repeat"/>
    <property type="match status" value="1"/>
</dbReference>
<evidence type="ECO:0000313" key="13">
    <source>
        <dbReference type="EMBL" id="KAK8789084.1"/>
    </source>
</evidence>
<dbReference type="PANTHER" id="PTHR22625:SF44">
    <property type="entry name" value="PLEXIN-B"/>
    <property type="match status" value="1"/>
</dbReference>
<dbReference type="InterPro" id="IPR015943">
    <property type="entry name" value="WD40/YVTN_repeat-like_dom_sf"/>
</dbReference>
<keyword evidence="6 11" id="KW-1133">Transmembrane helix</keyword>
<dbReference type="CDD" id="cd00603">
    <property type="entry name" value="IPT_PCSR"/>
    <property type="match status" value="2"/>
</dbReference>
<keyword evidence="9" id="KW-0325">Glycoprotein</keyword>
<dbReference type="GO" id="GO:0017154">
    <property type="term" value="F:semaphorin receptor activity"/>
    <property type="evidence" value="ECO:0007669"/>
    <property type="project" value="InterPro"/>
</dbReference>
<dbReference type="InterPro" id="IPR001627">
    <property type="entry name" value="Semap_dom"/>
</dbReference>
<dbReference type="SUPFAM" id="SSF81296">
    <property type="entry name" value="E set domains"/>
    <property type="match status" value="3"/>
</dbReference>
<dbReference type="PROSITE" id="PS51004">
    <property type="entry name" value="SEMA"/>
    <property type="match status" value="1"/>
</dbReference>
<dbReference type="GO" id="GO:0005886">
    <property type="term" value="C:plasma membrane"/>
    <property type="evidence" value="ECO:0007669"/>
    <property type="project" value="TreeGrafter"/>
</dbReference>